<organism evidence="1 2">
    <name type="scientific">Plenodomus tracheiphilus IPT5</name>
    <dbReference type="NCBI Taxonomy" id="1408161"/>
    <lineage>
        <taxon>Eukaryota</taxon>
        <taxon>Fungi</taxon>
        <taxon>Dikarya</taxon>
        <taxon>Ascomycota</taxon>
        <taxon>Pezizomycotina</taxon>
        <taxon>Dothideomycetes</taxon>
        <taxon>Pleosporomycetidae</taxon>
        <taxon>Pleosporales</taxon>
        <taxon>Pleosporineae</taxon>
        <taxon>Leptosphaeriaceae</taxon>
        <taxon>Plenodomus</taxon>
    </lineage>
</organism>
<feature type="non-terminal residue" evidence="1">
    <location>
        <position position="129"/>
    </location>
</feature>
<dbReference type="EMBL" id="MU006422">
    <property type="protein sequence ID" value="KAF2844086.1"/>
    <property type="molecule type" value="Genomic_DNA"/>
</dbReference>
<evidence type="ECO:0000313" key="2">
    <source>
        <dbReference type="Proteomes" id="UP000799423"/>
    </source>
</evidence>
<evidence type="ECO:0000313" key="1">
    <source>
        <dbReference type="EMBL" id="KAF2844086.1"/>
    </source>
</evidence>
<dbReference type="PANTHER" id="PTHR40788:SF2">
    <property type="entry name" value="CLR5 DOMAIN-CONTAINING PROTEIN"/>
    <property type="match status" value="1"/>
</dbReference>
<reference evidence="1" key="1">
    <citation type="submission" date="2020-01" db="EMBL/GenBank/DDBJ databases">
        <authorList>
            <consortium name="DOE Joint Genome Institute"/>
            <person name="Haridas S."/>
            <person name="Albert R."/>
            <person name="Binder M."/>
            <person name="Bloem J."/>
            <person name="Labutti K."/>
            <person name="Salamov A."/>
            <person name="Andreopoulos B."/>
            <person name="Baker S.E."/>
            <person name="Barry K."/>
            <person name="Bills G."/>
            <person name="Bluhm B.H."/>
            <person name="Cannon C."/>
            <person name="Castanera R."/>
            <person name="Culley D.E."/>
            <person name="Daum C."/>
            <person name="Ezra D."/>
            <person name="Gonzalez J.B."/>
            <person name="Henrissat B."/>
            <person name="Kuo A."/>
            <person name="Liang C."/>
            <person name="Lipzen A."/>
            <person name="Lutzoni F."/>
            <person name="Magnuson J."/>
            <person name="Mondo S."/>
            <person name="Nolan M."/>
            <person name="Ohm R."/>
            <person name="Pangilinan J."/>
            <person name="Park H.-J."/>
            <person name="Ramirez L."/>
            <person name="Alfaro M."/>
            <person name="Sun H."/>
            <person name="Tritt A."/>
            <person name="Yoshinaga Y."/>
            <person name="Zwiers L.-H."/>
            <person name="Turgeon B.G."/>
            <person name="Goodwin S.B."/>
            <person name="Spatafora J.W."/>
            <person name="Crous P.W."/>
            <person name="Grigoriev I.V."/>
        </authorList>
    </citation>
    <scope>NUCLEOTIDE SEQUENCE</scope>
    <source>
        <strain evidence="1">IPT5</strain>
    </source>
</reference>
<keyword evidence="2" id="KW-1185">Reference proteome</keyword>
<dbReference type="Proteomes" id="UP000799423">
    <property type="component" value="Unassembled WGS sequence"/>
</dbReference>
<gene>
    <name evidence="1" type="ORF">T440DRAFT_356248</name>
</gene>
<dbReference type="AlphaFoldDB" id="A0A6A7ALU2"/>
<protein>
    <submittedName>
        <fullName evidence="1">Uncharacterized protein</fullName>
    </submittedName>
</protein>
<feature type="non-terminal residue" evidence="1">
    <location>
        <position position="1"/>
    </location>
</feature>
<sequence>TPEIGMVILEVQDRILDFLVKCAKVILNGIPEHELLTETYPIQGHLPPLGRQTETERVTIPSLSEEGPYQVPHAMDFDALLSIVEAKRSECEDAMWSLRENPGYFAEMAMSRAEHKQESVLDLNGKEHP</sequence>
<name>A0A6A7ALU2_9PLEO</name>
<dbReference type="PANTHER" id="PTHR40788">
    <property type="entry name" value="CLR5 DOMAIN-CONTAINING PROTEIN-RELATED"/>
    <property type="match status" value="1"/>
</dbReference>
<dbReference type="OrthoDB" id="2922289at2759"/>
<accession>A0A6A7ALU2</accession>
<proteinExistence type="predicted"/>